<dbReference type="AlphaFoldDB" id="A0A0M4F2H8"/>
<keyword evidence="2" id="KW-1185">Reference proteome</keyword>
<protein>
    <submittedName>
        <fullName evidence="1">CG33189</fullName>
    </submittedName>
</protein>
<evidence type="ECO:0000313" key="1">
    <source>
        <dbReference type="EMBL" id="ALC45650.1"/>
    </source>
</evidence>
<dbReference type="EMBL" id="CP012526">
    <property type="protein sequence ID" value="ALC45650.1"/>
    <property type="molecule type" value="Genomic_DNA"/>
</dbReference>
<name>A0A0M4F2H8_DROBS</name>
<dbReference type="Proteomes" id="UP000494163">
    <property type="component" value="Chromosome 3R"/>
</dbReference>
<evidence type="ECO:0000313" key="2">
    <source>
        <dbReference type="Proteomes" id="UP000494163"/>
    </source>
</evidence>
<proteinExistence type="predicted"/>
<feature type="non-terminal residue" evidence="1">
    <location>
        <position position="125"/>
    </location>
</feature>
<feature type="non-terminal residue" evidence="1">
    <location>
        <position position="1"/>
    </location>
</feature>
<accession>A0A0M4F2H8</accession>
<gene>
    <name evidence="1" type="ORF">Dbus_chr3Rg400</name>
</gene>
<organism evidence="1 2">
    <name type="scientific">Drosophila busckii</name>
    <name type="common">Fruit fly</name>
    <dbReference type="NCBI Taxonomy" id="30019"/>
    <lineage>
        <taxon>Eukaryota</taxon>
        <taxon>Metazoa</taxon>
        <taxon>Ecdysozoa</taxon>
        <taxon>Arthropoda</taxon>
        <taxon>Hexapoda</taxon>
        <taxon>Insecta</taxon>
        <taxon>Pterygota</taxon>
        <taxon>Neoptera</taxon>
        <taxon>Endopterygota</taxon>
        <taxon>Diptera</taxon>
        <taxon>Brachycera</taxon>
        <taxon>Muscomorpha</taxon>
        <taxon>Ephydroidea</taxon>
        <taxon>Drosophilidae</taxon>
        <taxon>Drosophila</taxon>
    </lineage>
</organism>
<sequence>DVFYDCLGDESEQRQAAGGGDASGSCQHYRRQCNYSDPAHIRATLQRAANATQRLLRDFGGPCAALHTEQHFYPATLEINARLHTNKELCAAPARQCRLRGDPVTLKLPMSFDMQTGQLKVNIFQ</sequence>
<reference evidence="1 2" key="1">
    <citation type="submission" date="2015-08" db="EMBL/GenBank/DDBJ databases">
        <title>Ancestral chromatin configuration constrains chromatin evolution on differentiating sex chromosomes in Drosophila.</title>
        <authorList>
            <person name="Zhou Q."/>
            <person name="Bachtrog D."/>
        </authorList>
    </citation>
    <scope>NUCLEOTIDE SEQUENCE [LARGE SCALE GENOMIC DNA]</scope>
    <source>
        <tissue evidence="1">Whole larvae</tissue>
    </source>
</reference>
<dbReference type="STRING" id="30019.A0A0M4F2H8"/>
<dbReference type="OrthoDB" id="7812354at2759"/>